<dbReference type="GO" id="GO:0016998">
    <property type="term" value="P:cell wall macromolecule catabolic process"/>
    <property type="evidence" value="ECO:0007669"/>
    <property type="project" value="InterPro"/>
</dbReference>
<dbReference type="InterPro" id="IPR002053">
    <property type="entry name" value="Glyco_hydro_25"/>
</dbReference>
<dbReference type="Pfam" id="PF01183">
    <property type="entry name" value="Glyco_hydro_25"/>
    <property type="match status" value="1"/>
</dbReference>
<dbReference type="STRING" id="1423725.FC19_GL001433"/>
<keyword evidence="4" id="KW-1185">Reference proteome</keyword>
<gene>
    <name evidence="3" type="ORF">FC19_GL001433</name>
</gene>
<accession>A0A0R2CWI6</accession>
<dbReference type="PANTHER" id="PTHR34135">
    <property type="entry name" value="LYSOZYME"/>
    <property type="match status" value="1"/>
</dbReference>
<proteinExistence type="inferred from homology"/>
<dbReference type="AlphaFoldDB" id="A0A0R2CWI6"/>
<evidence type="ECO:0000259" key="2">
    <source>
        <dbReference type="Pfam" id="PF06605"/>
    </source>
</evidence>
<dbReference type="GO" id="GO:0009253">
    <property type="term" value="P:peptidoglycan catabolic process"/>
    <property type="evidence" value="ECO:0007669"/>
    <property type="project" value="InterPro"/>
</dbReference>
<dbReference type="InterPro" id="IPR017853">
    <property type="entry name" value="GH"/>
</dbReference>
<dbReference type="PATRIC" id="fig|1423725.3.peg.1474"/>
<evidence type="ECO:0000256" key="1">
    <source>
        <dbReference type="ARBA" id="ARBA00010646"/>
    </source>
</evidence>
<dbReference type="GO" id="GO:0016052">
    <property type="term" value="P:carbohydrate catabolic process"/>
    <property type="evidence" value="ECO:0007669"/>
    <property type="project" value="TreeGrafter"/>
</dbReference>
<name>A0A0R2CWI6_9LACO</name>
<dbReference type="Gene3D" id="3.20.20.80">
    <property type="entry name" value="Glycosidases"/>
    <property type="match status" value="1"/>
</dbReference>
<comment type="similarity">
    <text evidence="1">Belongs to the glycosyl hydrolase 25 family.</text>
</comment>
<feature type="domain" description="Tail spike" evidence="2">
    <location>
        <begin position="6"/>
        <end position="127"/>
    </location>
</feature>
<dbReference type="PANTHER" id="PTHR34135:SF2">
    <property type="entry name" value="LYSOZYME"/>
    <property type="match status" value="1"/>
</dbReference>
<dbReference type="PROSITE" id="PS51904">
    <property type="entry name" value="GLYCOSYL_HYDROL_F25_2"/>
    <property type="match status" value="1"/>
</dbReference>
<sequence length="370" mass="41252">MSVEKDSSDSNNPTYWFDPFYVTDDASIARYGVRDGGDISDDRFHDAASMKNYGISQLAPDPALTIEVTQDGNDEPTFMENMRLENRQDRYVTNVEVASYQYYPLDPGTPTTITLNNTAKTILNYQRNQAKKLAESFAQQQAVINQLKSDYAKIGQDYQTTNDAIVEMLKKINELQANGIFVDVSSNNADTSVAWFTKLVNYGAKGLMVKLTQSTDYVNQLATTQINNGKTAGLDLVGCYHYFMGDGTAEGQAFLTQLQAENIPTNVIVSLDVEDVSLDPTADKATITKDKLNEQIAAFYKVLTDAGYLNTCDYASLSRFNDWFTPIAKYRWIAAYSATNKPQGASAWQFSSNWNNLGVDASYGYYPIFI</sequence>
<keyword evidence="3" id="KW-0378">Hydrolase</keyword>
<dbReference type="InterPro" id="IPR010572">
    <property type="entry name" value="Tail_dom"/>
</dbReference>
<organism evidence="3 4">
    <name type="scientific">Liquorilactobacillus aquaticus DSM 21051</name>
    <dbReference type="NCBI Taxonomy" id="1423725"/>
    <lineage>
        <taxon>Bacteria</taxon>
        <taxon>Bacillati</taxon>
        <taxon>Bacillota</taxon>
        <taxon>Bacilli</taxon>
        <taxon>Lactobacillales</taxon>
        <taxon>Lactobacillaceae</taxon>
        <taxon>Liquorilactobacillus</taxon>
    </lineage>
</organism>
<dbReference type="SUPFAM" id="SSF51445">
    <property type="entry name" value="(Trans)glycosidases"/>
    <property type="match status" value="1"/>
</dbReference>
<comment type="caution">
    <text evidence="3">The sequence shown here is derived from an EMBL/GenBank/DDBJ whole genome shotgun (WGS) entry which is preliminary data.</text>
</comment>
<dbReference type="GO" id="GO:0003796">
    <property type="term" value="F:lysozyme activity"/>
    <property type="evidence" value="ECO:0007669"/>
    <property type="project" value="InterPro"/>
</dbReference>
<protein>
    <submittedName>
        <fullName evidence="3">Glycoside hydrolase family protein</fullName>
    </submittedName>
</protein>
<evidence type="ECO:0000313" key="3">
    <source>
        <dbReference type="EMBL" id="KRM95952.1"/>
    </source>
</evidence>
<dbReference type="EMBL" id="AYZD01000018">
    <property type="protein sequence ID" value="KRM95952.1"/>
    <property type="molecule type" value="Genomic_DNA"/>
</dbReference>
<dbReference type="Proteomes" id="UP000051015">
    <property type="component" value="Unassembled WGS sequence"/>
</dbReference>
<dbReference type="Pfam" id="PF06605">
    <property type="entry name" value="Prophage_tail"/>
    <property type="match status" value="1"/>
</dbReference>
<evidence type="ECO:0000313" key="4">
    <source>
        <dbReference type="Proteomes" id="UP000051015"/>
    </source>
</evidence>
<reference evidence="3 4" key="1">
    <citation type="journal article" date="2015" name="Genome Announc.">
        <title>Expanding the biotechnology potential of lactobacilli through comparative genomics of 213 strains and associated genera.</title>
        <authorList>
            <person name="Sun Z."/>
            <person name="Harris H.M."/>
            <person name="McCann A."/>
            <person name="Guo C."/>
            <person name="Argimon S."/>
            <person name="Zhang W."/>
            <person name="Yang X."/>
            <person name="Jeffery I.B."/>
            <person name="Cooney J.C."/>
            <person name="Kagawa T.F."/>
            <person name="Liu W."/>
            <person name="Song Y."/>
            <person name="Salvetti E."/>
            <person name="Wrobel A."/>
            <person name="Rasinkangas P."/>
            <person name="Parkhill J."/>
            <person name="Rea M.C."/>
            <person name="O'Sullivan O."/>
            <person name="Ritari J."/>
            <person name="Douillard F.P."/>
            <person name="Paul Ross R."/>
            <person name="Yang R."/>
            <person name="Briner A.E."/>
            <person name="Felis G.E."/>
            <person name="de Vos W.M."/>
            <person name="Barrangou R."/>
            <person name="Klaenhammer T.R."/>
            <person name="Caufield P.W."/>
            <person name="Cui Y."/>
            <person name="Zhang H."/>
            <person name="O'Toole P.W."/>
        </authorList>
    </citation>
    <scope>NUCLEOTIDE SEQUENCE [LARGE SCALE GENOMIC DNA]</scope>
    <source>
        <strain evidence="3 4">DSM 21051</strain>
    </source>
</reference>